<name>A0A438HWJ4_VITVI</name>
<gene>
    <name evidence="1" type="ORF">CK203_034745</name>
</gene>
<sequence>MVHDKNKAKAKKAADIQEIHAQLRGTMGASDTHLIDENDDEDAKDEDRYMYPIDMYPNEWDANRFAVHASKATEWECQQYENIVGNKCKTGKSSRSTGTLMTI</sequence>
<comment type="caution">
    <text evidence="1">The sequence shown here is derived from an EMBL/GenBank/DDBJ whole genome shotgun (WGS) entry which is preliminary data.</text>
</comment>
<evidence type="ECO:0000313" key="1">
    <source>
        <dbReference type="EMBL" id="RVW88834.1"/>
    </source>
</evidence>
<dbReference type="Proteomes" id="UP000288805">
    <property type="component" value="Unassembled WGS sequence"/>
</dbReference>
<dbReference type="EMBL" id="QGNW01000170">
    <property type="protein sequence ID" value="RVW88834.1"/>
    <property type="molecule type" value="Genomic_DNA"/>
</dbReference>
<accession>A0A438HWJ4</accession>
<evidence type="ECO:0000313" key="2">
    <source>
        <dbReference type="Proteomes" id="UP000288805"/>
    </source>
</evidence>
<protein>
    <submittedName>
        <fullName evidence="1">Uncharacterized protein</fullName>
    </submittedName>
</protein>
<proteinExistence type="predicted"/>
<organism evidence="1 2">
    <name type="scientific">Vitis vinifera</name>
    <name type="common">Grape</name>
    <dbReference type="NCBI Taxonomy" id="29760"/>
    <lineage>
        <taxon>Eukaryota</taxon>
        <taxon>Viridiplantae</taxon>
        <taxon>Streptophyta</taxon>
        <taxon>Embryophyta</taxon>
        <taxon>Tracheophyta</taxon>
        <taxon>Spermatophyta</taxon>
        <taxon>Magnoliopsida</taxon>
        <taxon>eudicotyledons</taxon>
        <taxon>Gunneridae</taxon>
        <taxon>Pentapetalae</taxon>
        <taxon>rosids</taxon>
        <taxon>Vitales</taxon>
        <taxon>Vitaceae</taxon>
        <taxon>Viteae</taxon>
        <taxon>Vitis</taxon>
    </lineage>
</organism>
<dbReference type="AlphaFoldDB" id="A0A438HWJ4"/>
<reference evidence="1 2" key="1">
    <citation type="journal article" date="2018" name="PLoS Genet.">
        <title>Population sequencing reveals clonal diversity and ancestral inbreeding in the grapevine cultivar Chardonnay.</title>
        <authorList>
            <person name="Roach M.J."/>
            <person name="Johnson D.L."/>
            <person name="Bohlmann J."/>
            <person name="van Vuuren H.J."/>
            <person name="Jones S.J."/>
            <person name="Pretorius I.S."/>
            <person name="Schmidt S.A."/>
            <person name="Borneman A.R."/>
        </authorList>
    </citation>
    <scope>NUCLEOTIDE SEQUENCE [LARGE SCALE GENOMIC DNA]</scope>
    <source>
        <strain evidence="2">cv. Chardonnay</strain>
        <tissue evidence="1">Leaf</tissue>
    </source>
</reference>